<evidence type="ECO:0000313" key="2">
    <source>
        <dbReference type="Proteomes" id="UP000019681"/>
    </source>
</evidence>
<dbReference type="AlphaFoldDB" id="A0A017RYI9"/>
<sequence>MRCFICENEIKDGNGINLLNEKICSLCVASIGEIKINHVLYNYYKDKIRDIYRLNMNRNIIIKS</sequence>
<organism evidence="1 2">
    <name type="scientific">Fervidicella metallireducens AeB</name>
    <dbReference type="NCBI Taxonomy" id="1403537"/>
    <lineage>
        <taxon>Bacteria</taxon>
        <taxon>Bacillati</taxon>
        <taxon>Bacillota</taxon>
        <taxon>Clostridia</taxon>
        <taxon>Eubacteriales</taxon>
        <taxon>Clostridiaceae</taxon>
        <taxon>Fervidicella</taxon>
    </lineage>
</organism>
<dbReference type="OrthoDB" id="1753657at2"/>
<dbReference type="Pfam" id="PF10764">
    <property type="entry name" value="Gin"/>
    <property type="match status" value="1"/>
</dbReference>
<protein>
    <recommendedName>
        <fullName evidence="3">Inhibitor of sigma-G Gin</fullName>
    </recommendedName>
</protein>
<proteinExistence type="predicted"/>
<dbReference type="STRING" id="1403537.Q428_00025"/>
<dbReference type="InterPro" id="IPR019700">
    <property type="entry name" value="Sigma-G_inhibitor_Gin"/>
</dbReference>
<gene>
    <name evidence="1" type="ORF">Q428_00025</name>
</gene>
<dbReference type="RefSeq" id="WP_035377018.1">
    <property type="nucleotide sequence ID" value="NZ_AZQP01000001.1"/>
</dbReference>
<reference evidence="1 2" key="1">
    <citation type="journal article" date="2014" name="Genome Announc.">
        <title>Draft Genome Sequence of Fervidicella metallireducens Strain AeBT, an Iron-Reducing Thermoanaerobe from the Great Artesian Basin.</title>
        <authorList>
            <person name="Patel B.K."/>
        </authorList>
    </citation>
    <scope>NUCLEOTIDE SEQUENCE [LARGE SCALE GENOMIC DNA]</scope>
    <source>
        <strain evidence="1 2">AeB</strain>
    </source>
</reference>
<comment type="caution">
    <text evidence="1">The sequence shown here is derived from an EMBL/GenBank/DDBJ whole genome shotgun (WGS) entry which is preliminary data.</text>
</comment>
<name>A0A017RYI9_9CLOT</name>
<evidence type="ECO:0000313" key="1">
    <source>
        <dbReference type="EMBL" id="EYE89848.1"/>
    </source>
</evidence>
<dbReference type="EMBL" id="AZQP01000001">
    <property type="protein sequence ID" value="EYE89848.1"/>
    <property type="molecule type" value="Genomic_DNA"/>
</dbReference>
<keyword evidence="2" id="KW-1185">Reference proteome</keyword>
<dbReference type="Proteomes" id="UP000019681">
    <property type="component" value="Unassembled WGS sequence"/>
</dbReference>
<evidence type="ECO:0008006" key="3">
    <source>
        <dbReference type="Google" id="ProtNLM"/>
    </source>
</evidence>
<accession>A0A017RYI9</accession>